<proteinExistence type="predicted"/>
<dbReference type="Proteomes" id="UP000185680">
    <property type="component" value="Chromosome"/>
</dbReference>
<evidence type="ECO:0000313" key="3">
    <source>
        <dbReference type="EMBL" id="OAD40219.1"/>
    </source>
</evidence>
<reference evidence="2 5" key="2">
    <citation type="submission" date="2016-10" db="EMBL/GenBank/DDBJ databases">
        <title>Hydorgenophaga sp. LPB0072 isolated from gastropod.</title>
        <authorList>
            <person name="Kim E."/>
            <person name="Yi H."/>
        </authorList>
    </citation>
    <scope>NUCLEOTIDE SEQUENCE [LARGE SCALE GENOMIC DNA]</scope>
    <source>
        <strain evidence="2 5">LPB0072</strain>
    </source>
</reference>
<sequence>MLNQCFDEAERRTPAMLKRCIDAVMNSLQLAEGASLHNAQRQLFARATWSIAQCRGALAETFPVRLREAFEQQVDDPSASTLAGLFDSSLMQLVDDSAMNESLESVRLLQNLLPLVEHSLPILDARMSSLIGLDSIEVEKNPMRPSVFARVLRDLMAEVEEEGGIRVVWLQHIAHVLGRELGQLYEALALMLQQANVQEAGYRIRLVEDPEASRAASAPDVVTLDMLSMGDADGGGRDGGGDDSADLEPAALGRSRSELGNAVFQDFLAGGSGGGVQPLDEGYYEQVRRELGEVDALSAMPVASEALSGEALSRYRATPVVDRPGRQVSVDTTLAADRWGHYGLAHERTRVLLELKARAEDAAQAIGLDLVRKLVNQVARDPLLLAPVREAVVALEPALLRLALANPRYFGESDHPARLLVEEVAQRSFRYNDEFADDFLAYLEPVCAAFNALNALESEKPRPFADALGGLRKRWQQADAVETAAREAQLSSVRFAEARQQLADQMAWEISLRPDVFNAPELVLDFFYGTWSLVMATAQLRPVEGAPDIQACRSAVGTLLWSVRPETMRQSKAVFESLPGLLQCLHSGLDALGMSKSERQPFFDALMRLHQPLLSLRRVRVKGDQALPGTDGELDEPVKRDLSVAPRVFVTAQPWMATGEWADAGFQDTELDPQDEADPLPPVEQADQVAEPSVELHLNDPVPFVEAQEAVAPAVVEDQPADRAVLARLRAGCLVDMYSQGAWIRAELIWASARGTLFMFSSAGGRAHSMTRRSCEKLIGNHWLRLVETHAVVENAVQALTATAPTKGKRKRRRLATPA</sequence>
<evidence type="ECO:0000313" key="4">
    <source>
        <dbReference type="Proteomes" id="UP000185657"/>
    </source>
</evidence>
<evidence type="ECO:0000313" key="5">
    <source>
        <dbReference type="Proteomes" id="UP000185680"/>
    </source>
</evidence>
<dbReference type="Pfam" id="PF07793">
    <property type="entry name" value="DUF1631"/>
    <property type="match status" value="1"/>
</dbReference>
<name>A0A167H3R3_9BURK</name>
<accession>A0A167H3R3</accession>
<organism evidence="2 5">
    <name type="scientific">Hydrogenophaga crassostreae</name>
    <dbReference type="NCBI Taxonomy" id="1763535"/>
    <lineage>
        <taxon>Bacteria</taxon>
        <taxon>Pseudomonadati</taxon>
        <taxon>Pseudomonadota</taxon>
        <taxon>Betaproteobacteria</taxon>
        <taxon>Burkholderiales</taxon>
        <taxon>Comamonadaceae</taxon>
        <taxon>Hydrogenophaga</taxon>
    </lineage>
</organism>
<dbReference type="STRING" id="1763535.LPB072_09430"/>
<dbReference type="EMBL" id="LVWD01000034">
    <property type="protein sequence ID" value="OAD40219.1"/>
    <property type="molecule type" value="Genomic_DNA"/>
</dbReference>
<gene>
    <name evidence="2" type="ORF">LPB072_09430</name>
    <name evidence="3" type="ORF">LPB72_18925</name>
</gene>
<dbReference type="EMBL" id="CP017476">
    <property type="protein sequence ID" value="AOW13035.1"/>
    <property type="molecule type" value="Genomic_DNA"/>
</dbReference>
<evidence type="ECO:0000313" key="2">
    <source>
        <dbReference type="EMBL" id="AOW13035.1"/>
    </source>
</evidence>
<keyword evidence="4" id="KW-1185">Reference proteome</keyword>
<dbReference type="KEGG" id="hyl:LPB072_09430"/>
<dbReference type="InterPro" id="IPR012434">
    <property type="entry name" value="DUF1631"/>
</dbReference>
<reference evidence="3 4" key="1">
    <citation type="submission" date="2016-02" db="EMBL/GenBank/DDBJ databases">
        <title>Draft genome sequence of Hydrogenophaga sp. LPB0072.</title>
        <authorList>
            <person name="Shin S.-K."/>
            <person name="Yi H."/>
        </authorList>
    </citation>
    <scope>NUCLEOTIDE SEQUENCE [LARGE SCALE GENOMIC DNA]</scope>
    <source>
        <strain evidence="3 4">LPB0072</strain>
    </source>
</reference>
<protein>
    <recommendedName>
        <fullName evidence="6">DUF1631 domain-containing protein</fullName>
    </recommendedName>
</protein>
<evidence type="ECO:0008006" key="6">
    <source>
        <dbReference type="Google" id="ProtNLM"/>
    </source>
</evidence>
<dbReference type="Proteomes" id="UP000185657">
    <property type="component" value="Unassembled WGS sequence"/>
</dbReference>
<evidence type="ECO:0000256" key="1">
    <source>
        <dbReference type="SAM" id="MobiDB-lite"/>
    </source>
</evidence>
<dbReference type="AlphaFoldDB" id="A0A167H3R3"/>
<feature type="region of interest" description="Disordered" evidence="1">
    <location>
        <begin position="229"/>
        <end position="248"/>
    </location>
</feature>